<dbReference type="Pfam" id="PF19300">
    <property type="entry name" value="BPD_transp_1_N"/>
    <property type="match status" value="1"/>
</dbReference>
<feature type="transmembrane region" description="Helical" evidence="7">
    <location>
        <begin position="182"/>
        <end position="201"/>
    </location>
</feature>
<dbReference type="AlphaFoldDB" id="A0A2A9HCQ3"/>
<feature type="transmembrane region" description="Helical" evidence="7">
    <location>
        <begin position="100"/>
        <end position="123"/>
    </location>
</feature>
<sequence length="316" mass="35714">MRQYILRRLAYVPLIMAIVSVLAFFTLRMPWAVDPVTLYVNQNTTLEQEQEIRRELGLDKPAVQQFFIWLGQVARGDLGETFRSRQPVWDEIVRRFPVNFQILVFSIFFSTLFGVTFGVITAVKQNSPVDYAFRFLAVFGQSIPDFFLLILLIVLPSIWWNYSPPVGGHIPITRDPLENLRLYLPPTILLGIGGAAAMMRLTRSSLLEVFRQDYMRTARAKGLGGSAVVLRHGLRNALIPIVTLIGSQITALFFGSLILEQVFSINGLGQFFLVSSVTGDFPVIQTLVLYTAFVVMVMNLLVDISYALIDPRVKYT</sequence>
<feature type="transmembrane region" description="Helical" evidence="7">
    <location>
        <begin position="287"/>
        <end position="309"/>
    </location>
</feature>
<evidence type="ECO:0000256" key="7">
    <source>
        <dbReference type="RuleBase" id="RU363032"/>
    </source>
</evidence>
<dbReference type="SUPFAM" id="SSF161098">
    <property type="entry name" value="MetI-like"/>
    <property type="match status" value="1"/>
</dbReference>
<comment type="caution">
    <text evidence="9">The sequence shown here is derived from an EMBL/GenBank/DDBJ whole genome shotgun (WGS) entry which is preliminary data.</text>
</comment>
<dbReference type="PANTHER" id="PTHR43163">
    <property type="entry name" value="DIPEPTIDE TRANSPORT SYSTEM PERMEASE PROTEIN DPPB-RELATED"/>
    <property type="match status" value="1"/>
</dbReference>
<evidence type="ECO:0000256" key="4">
    <source>
        <dbReference type="ARBA" id="ARBA00022692"/>
    </source>
</evidence>
<dbReference type="RefSeq" id="WP_098502445.1">
    <property type="nucleotide sequence ID" value="NZ_PDJQ01000001.1"/>
</dbReference>
<dbReference type="Pfam" id="PF00528">
    <property type="entry name" value="BPD_transp_1"/>
    <property type="match status" value="1"/>
</dbReference>
<evidence type="ECO:0000256" key="3">
    <source>
        <dbReference type="ARBA" id="ARBA00022475"/>
    </source>
</evidence>
<dbReference type="Proteomes" id="UP000223071">
    <property type="component" value="Unassembled WGS sequence"/>
</dbReference>
<dbReference type="InterPro" id="IPR000515">
    <property type="entry name" value="MetI-like"/>
</dbReference>
<evidence type="ECO:0000313" key="10">
    <source>
        <dbReference type="Proteomes" id="UP000223071"/>
    </source>
</evidence>
<comment type="similarity">
    <text evidence="7">Belongs to the binding-protein-dependent transport system permease family.</text>
</comment>
<keyword evidence="4 7" id="KW-0812">Transmembrane</keyword>
<keyword evidence="6 7" id="KW-0472">Membrane</keyword>
<evidence type="ECO:0000256" key="6">
    <source>
        <dbReference type="ARBA" id="ARBA00023136"/>
    </source>
</evidence>
<reference evidence="9 10" key="1">
    <citation type="submission" date="2017-09" db="EMBL/GenBank/DDBJ databases">
        <title>Sequencing the genomes of two abundant thermophiles in Great Basin hot springs: Thermocrinis jamiesonii and novel Chloroflexi Thermoflexus hugenholtzii.</title>
        <authorList>
            <person name="Hedlund B."/>
        </authorList>
    </citation>
    <scope>NUCLEOTIDE SEQUENCE [LARGE SCALE GENOMIC DNA]</scope>
    <source>
        <strain evidence="9 10">G233</strain>
    </source>
</reference>
<evidence type="ECO:0000313" key="9">
    <source>
        <dbReference type="EMBL" id="PFG72951.1"/>
    </source>
</evidence>
<dbReference type="EMBL" id="PDJQ01000001">
    <property type="protein sequence ID" value="PFG72951.1"/>
    <property type="molecule type" value="Genomic_DNA"/>
</dbReference>
<dbReference type="InterPro" id="IPR045621">
    <property type="entry name" value="BPD_transp_1_N"/>
</dbReference>
<dbReference type="Gene3D" id="1.10.3720.10">
    <property type="entry name" value="MetI-like"/>
    <property type="match status" value="1"/>
</dbReference>
<name>A0A2A9HCQ3_TEPT2</name>
<dbReference type="GO" id="GO:0005886">
    <property type="term" value="C:plasma membrane"/>
    <property type="evidence" value="ECO:0007669"/>
    <property type="project" value="UniProtKB-SubCell"/>
</dbReference>
<keyword evidence="5 7" id="KW-1133">Transmembrane helix</keyword>
<keyword evidence="3" id="KW-1003">Cell membrane</keyword>
<feature type="domain" description="ABC transmembrane type-1" evidence="8">
    <location>
        <begin position="96"/>
        <end position="302"/>
    </location>
</feature>
<evidence type="ECO:0000259" key="8">
    <source>
        <dbReference type="PROSITE" id="PS50928"/>
    </source>
</evidence>
<organism evidence="9 10">
    <name type="scientific">Tepidiforma thermophila (strain KCTC 52669 / CGMCC 1.13589 / G233)</name>
    <dbReference type="NCBI Taxonomy" id="2761530"/>
    <lineage>
        <taxon>Bacteria</taxon>
        <taxon>Bacillati</taxon>
        <taxon>Chloroflexota</taxon>
        <taxon>Tepidiformia</taxon>
        <taxon>Tepidiformales</taxon>
        <taxon>Tepidiformaceae</taxon>
        <taxon>Tepidiforma</taxon>
    </lineage>
</organism>
<evidence type="ECO:0000256" key="1">
    <source>
        <dbReference type="ARBA" id="ARBA00004651"/>
    </source>
</evidence>
<gene>
    <name evidence="9" type="ORF">A9A59_0144</name>
</gene>
<evidence type="ECO:0000256" key="5">
    <source>
        <dbReference type="ARBA" id="ARBA00022989"/>
    </source>
</evidence>
<keyword evidence="10" id="KW-1185">Reference proteome</keyword>
<dbReference type="GO" id="GO:0055085">
    <property type="term" value="P:transmembrane transport"/>
    <property type="evidence" value="ECO:0007669"/>
    <property type="project" value="InterPro"/>
</dbReference>
<dbReference type="CDD" id="cd06261">
    <property type="entry name" value="TM_PBP2"/>
    <property type="match status" value="1"/>
</dbReference>
<feature type="transmembrane region" description="Helical" evidence="7">
    <location>
        <begin position="135"/>
        <end position="162"/>
    </location>
</feature>
<dbReference type="PROSITE" id="PS50928">
    <property type="entry name" value="ABC_TM1"/>
    <property type="match status" value="1"/>
</dbReference>
<comment type="subcellular location">
    <subcellularLocation>
        <location evidence="1 7">Cell membrane</location>
        <topology evidence="1 7">Multi-pass membrane protein</topology>
    </subcellularLocation>
</comment>
<accession>A0A2A9HCQ3</accession>
<protein>
    <submittedName>
        <fullName evidence="9">Peptide/nickel transport system permease protein</fullName>
    </submittedName>
</protein>
<feature type="transmembrane region" description="Helical" evidence="7">
    <location>
        <begin position="237"/>
        <end position="259"/>
    </location>
</feature>
<evidence type="ECO:0000256" key="2">
    <source>
        <dbReference type="ARBA" id="ARBA00022448"/>
    </source>
</evidence>
<dbReference type="InterPro" id="IPR035906">
    <property type="entry name" value="MetI-like_sf"/>
</dbReference>
<keyword evidence="2 7" id="KW-0813">Transport</keyword>
<dbReference type="PANTHER" id="PTHR43163:SF6">
    <property type="entry name" value="DIPEPTIDE TRANSPORT SYSTEM PERMEASE PROTEIN DPPB-RELATED"/>
    <property type="match status" value="1"/>
</dbReference>
<proteinExistence type="inferred from homology"/>
<feature type="transmembrane region" description="Helical" evidence="7">
    <location>
        <begin position="9"/>
        <end position="31"/>
    </location>
</feature>